<protein>
    <submittedName>
        <fullName evidence="1">Uncharacterized protein</fullName>
    </submittedName>
</protein>
<reference key="2">
    <citation type="submission" date="2011-04" db="EMBL/GenBank/DDBJ databases">
        <title>Complete sequence of chromosome of Haliscomenobacter hydrossis DSM 1100.</title>
        <authorList>
            <consortium name="US DOE Joint Genome Institute (JGI-PGF)"/>
            <person name="Lucas S."/>
            <person name="Han J."/>
            <person name="Lapidus A."/>
            <person name="Bruce D."/>
            <person name="Goodwin L."/>
            <person name="Pitluck S."/>
            <person name="Peters L."/>
            <person name="Kyrpides N."/>
            <person name="Mavromatis K."/>
            <person name="Ivanova N."/>
            <person name="Ovchinnikova G."/>
            <person name="Pagani I."/>
            <person name="Daligault H."/>
            <person name="Detter J.C."/>
            <person name="Han C."/>
            <person name="Land M."/>
            <person name="Hauser L."/>
            <person name="Markowitz V."/>
            <person name="Cheng J.-F."/>
            <person name="Hugenholtz P."/>
            <person name="Woyke T."/>
            <person name="Wu D."/>
            <person name="Verbarg S."/>
            <person name="Frueling A."/>
            <person name="Brambilla E."/>
            <person name="Klenk H.-P."/>
            <person name="Eisen J.A."/>
        </authorList>
    </citation>
    <scope>NUCLEOTIDE SEQUENCE</scope>
    <source>
        <strain>DSM 1100</strain>
    </source>
</reference>
<name>F4L4K0_HALH1</name>
<keyword evidence="2" id="KW-1185">Reference proteome</keyword>
<dbReference type="RefSeq" id="WP_013766539.1">
    <property type="nucleotide sequence ID" value="NC_015510.1"/>
</dbReference>
<reference evidence="1 2" key="1">
    <citation type="journal article" date="2011" name="Stand. Genomic Sci.">
        <title>Complete genome sequence of Haliscomenobacter hydrossis type strain (O).</title>
        <authorList>
            <consortium name="US DOE Joint Genome Institute (JGI-PGF)"/>
            <person name="Daligault H."/>
            <person name="Lapidus A."/>
            <person name="Zeytun A."/>
            <person name="Nolan M."/>
            <person name="Lucas S."/>
            <person name="Del Rio T.G."/>
            <person name="Tice H."/>
            <person name="Cheng J.F."/>
            <person name="Tapia R."/>
            <person name="Han C."/>
            <person name="Goodwin L."/>
            <person name="Pitluck S."/>
            <person name="Liolios K."/>
            <person name="Pagani I."/>
            <person name="Ivanova N."/>
            <person name="Huntemann M."/>
            <person name="Mavromatis K."/>
            <person name="Mikhailova N."/>
            <person name="Pati A."/>
            <person name="Chen A."/>
            <person name="Palaniappan K."/>
            <person name="Land M."/>
            <person name="Hauser L."/>
            <person name="Brambilla E.M."/>
            <person name="Rohde M."/>
            <person name="Verbarg S."/>
            <person name="Goker M."/>
            <person name="Bristow J."/>
            <person name="Eisen J.A."/>
            <person name="Markowitz V."/>
            <person name="Hugenholtz P."/>
            <person name="Kyrpides N.C."/>
            <person name="Klenk H.P."/>
            <person name="Woyke T."/>
        </authorList>
    </citation>
    <scope>NUCLEOTIDE SEQUENCE [LARGE SCALE GENOMIC DNA]</scope>
    <source>
        <strain evidence="2">ATCC 27775 / DSM 1100 / LMG 10767 / O</strain>
    </source>
</reference>
<accession>F4L4K0</accession>
<dbReference type="eggNOG" id="COG0412">
    <property type="taxonomic scope" value="Bacteria"/>
</dbReference>
<organism evidence="1 2">
    <name type="scientific">Haliscomenobacter hydrossis (strain ATCC 27775 / DSM 1100 / LMG 10767 / O)</name>
    <dbReference type="NCBI Taxonomy" id="760192"/>
    <lineage>
        <taxon>Bacteria</taxon>
        <taxon>Pseudomonadati</taxon>
        <taxon>Bacteroidota</taxon>
        <taxon>Saprospiria</taxon>
        <taxon>Saprospirales</taxon>
        <taxon>Haliscomenobacteraceae</taxon>
        <taxon>Haliscomenobacter</taxon>
    </lineage>
</organism>
<proteinExistence type="predicted"/>
<dbReference type="Proteomes" id="UP000008461">
    <property type="component" value="Chromosome"/>
</dbReference>
<gene>
    <name evidence="1" type="ordered locus">Halhy_4155</name>
</gene>
<dbReference type="InterPro" id="IPR011990">
    <property type="entry name" value="TPR-like_helical_dom_sf"/>
</dbReference>
<dbReference type="OrthoDB" id="9814760at2"/>
<sequence length="494" mass="55298">MYKLSILVSLLLIGVFTTTSIAQDLLSSNLTYGKYQVGFKAVQTLDHTRPSTTTQSSPGRAMQLYIWYPSEKVSTQPMRYKDYLTSRFGNANRTTFFHNIAELGADTALFVPVYPALIHTPTRAYHAAPLAKGVFPLVIYPDQVHLQNVLCEYLASQGFIVVSPVVKGPFSESMQYNPVGIETGVADLQFALGYLRQQYSVKRDFAVMGLGFSATLALALQMRNTDAKALVSLEGGITTGFEEALIQRGPYYDLERCNASMLVIHAPHPDVNPEIVNKYKYAERIFQHYPQSAEFYFLNFGIWERSLKNILPKANRGNTWQSFEYAAQSIQHYLKWKLNQDAAAKTALLDEQWPNDLVETSIKTAVALPPSTETLLDLLKSKGFEALTSLYAERKKSDPQPFSFGSFYQIGQHLIGQSAYAQLLDWAKFYAEAFPNSAIPFTLQGRANLELGNKTEAKALYEKALALLENDADLNTGEKSFFKTAIENRIKSLG</sequence>
<dbReference type="HOGENOM" id="CLU_040520_0_0_10"/>
<dbReference type="AlphaFoldDB" id="F4L4K0"/>
<dbReference type="STRING" id="760192.Halhy_4155"/>
<dbReference type="InterPro" id="IPR029058">
    <property type="entry name" value="AB_hydrolase_fold"/>
</dbReference>
<dbReference type="SUPFAM" id="SSF53474">
    <property type="entry name" value="alpha/beta-Hydrolases"/>
    <property type="match status" value="1"/>
</dbReference>
<dbReference type="KEGG" id="hhy:Halhy_4155"/>
<dbReference type="SUPFAM" id="SSF48452">
    <property type="entry name" value="TPR-like"/>
    <property type="match status" value="1"/>
</dbReference>
<dbReference type="EMBL" id="CP002691">
    <property type="protein sequence ID" value="AEE52001.1"/>
    <property type="molecule type" value="Genomic_DNA"/>
</dbReference>
<dbReference type="Gene3D" id="3.40.50.1820">
    <property type="entry name" value="alpha/beta hydrolase"/>
    <property type="match status" value="1"/>
</dbReference>
<dbReference type="Gene3D" id="1.25.40.10">
    <property type="entry name" value="Tetratricopeptide repeat domain"/>
    <property type="match status" value="1"/>
</dbReference>
<evidence type="ECO:0000313" key="1">
    <source>
        <dbReference type="EMBL" id="AEE52001.1"/>
    </source>
</evidence>
<evidence type="ECO:0000313" key="2">
    <source>
        <dbReference type="Proteomes" id="UP000008461"/>
    </source>
</evidence>